<dbReference type="AlphaFoldDB" id="A0A8K0L3N6"/>
<feature type="compositionally biased region" description="Gly residues" evidence="1">
    <location>
        <begin position="152"/>
        <end position="161"/>
    </location>
</feature>
<feature type="compositionally biased region" description="Basic and acidic residues" evidence="1">
    <location>
        <begin position="186"/>
        <end position="215"/>
    </location>
</feature>
<organism evidence="3 4">
    <name type="scientific">Elsinoe batatas</name>
    <dbReference type="NCBI Taxonomy" id="2601811"/>
    <lineage>
        <taxon>Eukaryota</taxon>
        <taxon>Fungi</taxon>
        <taxon>Dikarya</taxon>
        <taxon>Ascomycota</taxon>
        <taxon>Pezizomycotina</taxon>
        <taxon>Dothideomycetes</taxon>
        <taxon>Dothideomycetidae</taxon>
        <taxon>Myriangiales</taxon>
        <taxon>Elsinoaceae</taxon>
        <taxon>Elsinoe</taxon>
    </lineage>
</organism>
<proteinExistence type="predicted"/>
<feature type="compositionally biased region" description="Polar residues" evidence="1">
    <location>
        <begin position="85"/>
        <end position="95"/>
    </location>
</feature>
<sequence length="277" mass="30214">MSAIGPALPPHLLAKRKRQQEEDDTDADTGAPGAKRPKSPEERSSRHIGPAAPPAPLDERPTEPADVDSEGDSSDDDDDFGPSLPTGNGTTSPTSARPAEAQAPLRLEGSRGQAAASSRRDEWMMVPPKQDDLSARMDPTKLRARGFNTGKGAKGPSGPGGDNDTWTETPEQKRQRLENQVMGVKKSTDPIKSDRREETRRREEREKAAKIKEARGGSLYDQHQKRADVEKDDDPSQRAFDREKDMSTGMKIGGKQKKELLNKASNFGSKFASGSFL</sequence>
<dbReference type="PANTHER" id="PTHR46370:SF1">
    <property type="entry name" value="GPALPP MOTIFS-CONTAINING PROTEIN 1"/>
    <property type="match status" value="1"/>
</dbReference>
<reference evidence="3" key="1">
    <citation type="submission" date="2021-07" db="EMBL/GenBank/DDBJ databases">
        <title>Elsinoe batatas strain:CRI-CJ2 Genome sequencing and assembly.</title>
        <authorList>
            <person name="Huang L."/>
        </authorList>
    </citation>
    <scope>NUCLEOTIDE SEQUENCE</scope>
    <source>
        <strain evidence="3">CRI-CJ2</strain>
    </source>
</reference>
<gene>
    <name evidence="3" type="ORF">KVT40_005086</name>
</gene>
<evidence type="ECO:0000313" key="3">
    <source>
        <dbReference type="EMBL" id="KAG8627603.1"/>
    </source>
</evidence>
<evidence type="ECO:0000313" key="4">
    <source>
        <dbReference type="Proteomes" id="UP000809789"/>
    </source>
</evidence>
<accession>A0A8K0L3N6</accession>
<feature type="domain" description="DUF3752" evidence="2">
    <location>
        <begin position="127"/>
        <end position="271"/>
    </location>
</feature>
<name>A0A8K0L3N6_9PEZI</name>
<dbReference type="PANTHER" id="PTHR46370">
    <property type="entry name" value="GPALPP MOTIFS-CONTAINING PROTEIN 1"/>
    <property type="match status" value="1"/>
</dbReference>
<dbReference type="Pfam" id="PF12572">
    <property type="entry name" value="DUF3752"/>
    <property type="match status" value="1"/>
</dbReference>
<evidence type="ECO:0000259" key="2">
    <source>
        <dbReference type="Pfam" id="PF12572"/>
    </source>
</evidence>
<dbReference type="EMBL" id="JAESVG020000005">
    <property type="protein sequence ID" value="KAG8627603.1"/>
    <property type="molecule type" value="Genomic_DNA"/>
</dbReference>
<dbReference type="Proteomes" id="UP000809789">
    <property type="component" value="Unassembled WGS sequence"/>
</dbReference>
<feature type="compositionally biased region" description="Basic and acidic residues" evidence="1">
    <location>
        <begin position="222"/>
        <end position="246"/>
    </location>
</feature>
<comment type="caution">
    <text evidence="3">The sequence shown here is derived from an EMBL/GenBank/DDBJ whole genome shotgun (WGS) entry which is preliminary data.</text>
</comment>
<feature type="compositionally biased region" description="Acidic residues" evidence="1">
    <location>
        <begin position="65"/>
        <end position="80"/>
    </location>
</feature>
<feature type="region of interest" description="Disordered" evidence="1">
    <location>
        <begin position="1"/>
        <end position="277"/>
    </location>
</feature>
<feature type="compositionally biased region" description="Basic and acidic residues" evidence="1">
    <location>
        <begin position="118"/>
        <end position="141"/>
    </location>
</feature>
<keyword evidence="4" id="KW-1185">Reference proteome</keyword>
<dbReference type="OrthoDB" id="73491at2759"/>
<evidence type="ECO:0000256" key="1">
    <source>
        <dbReference type="SAM" id="MobiDB-lite"/>
    </source>
</evidence>
<protein>
    <recommendedName>
        <fullName evidence="2">DUF3752 domain-containing protein</fullName>
    </recommendedName>
</protein>
<dbReference type="InterPro" id="IPR046331">
    <property type="entry name" value="GPAM1-like"/>
</dbReference>
<dbReference type="InterPro" id="IPR022226">
    <property type="entry name" value="DUF3752"/>
</dbReference>